<accession>A0A9W4H3T7</accession>
<protein>
    <submittedName>
        <fullName evidence="2">Extracellular solute-binding protein</fullName>
    </submittedName>
</protein>
<dbReference type="PROSITE" id="PS51257">
    <property type="entry name" value="PROKAR_LIPOPROTEIN"/>
    <property type="match status" value="1"/>
</dbReference>
<keyword evidence="3" id="KW-1185">Reference proteome</keyword>
<dbReference type="SUPFAM" id="SSF53850">
    <property type="entry name" value="Periplasmic binding protein-like II"/>
    <property type="match status" value="1"/>
</dbReference>
<dbReference type="Gene3D" id="3.40.190.10">
    <property type="entry name" value="Periplasmic binding protein-like II"/>
    <property type="match status" value="1"/>
</dbReference>
<dbReference type="Pfam" id="PF01547">
    <property type="entry name" value="SBP_bac_1"/>
    <property type="match status" value="1"/>
</dbReference>
<comment type="caution">
    <text evidence="2">The sequence shown here is derived from an EMBL/GenBank/DDBJ whole genome shotgun (WGS) entry which is preliminary data.</text>
</comment>
<feature type="chain" id="PRO_5040977156" evidence="1">
    <location>
        <begin position="23"/>
        <end position="422"/>
    </location>
</feature>
<reference evidence="2" key="1">
    <citation type="submission" date="2021-06" db="EMBL/GenBank/DDBJ databases">
        <authorList>
            <person name="Arsene-Ploetze F."/>
        </authorList>
    </citation>
    <scope>NUCLEOTIDE SEQUENCE</scope>
    <source>
        <strain evidence="2">SBRY1</strain>
    </source>
</reference>
<organism evidence="2 3">
    <name type="scientific">Actinacidiphila bryophytorum</name>
    <dbReference type="NCBI Taxonomy" id="1436133"/>
    <lineage>
        <taxon>Bacteria</taxon>
        <taxon>Bacillati</taxon>
        <taxon>Actinomycetota</taxon>
        <taxon>Actinomycetes</taxon>
        <taxon>Kitasatosporales</taxon>
        <taxon>Streptomycetaceae</taxon>
        <taxon>Actinacidiphila</taxon>
    </lineage>
</organism>
<dbReference type="InterPro" id="IPR050490">
    <property type="entry name" value="Bact_solute-bd_prot1"/>
</dbReference>
<evidence type="ECO:0000313" key="3">
    <source>
        <dbReference type="Proteomes" id="UP001153328"/>
    </source>
</evidence>
<proteinExistence type="predicted"/>
<dbReference type="PANTHER" id="PTHR43649:SF12">
    <property type="entry name" value="DIACETYLCHITOBIOSE BINDING PROTEIN DASA"/>
    <property type="match status" value="1"/>
</dbReference>
<dbReference type="PANTHER" id="PTHR43649">
    <property type="entry name" value="ARABINOSE-BINDING PROTEIN-RELATED"/>
    <property type="match status" value="1"/>
</dbReference>
<keyword evidence="1" id="KW-0732">Signal</keyword>
<evidence type="ECO:0000313" key="2">
    <source>
        <dbReference type="EMBL" id="CAG7648167.1"/>
    </source>
</evidence>
<dbReference type="EMBL" id="CAJVAX010000018">
    <property type="protein sequence ID" value="CAG7648167.1"/>
    <property type="molecule type" value="Genomic_DNA"/>
</dbReference>
<dbReference type="InterPro" id="IPR006059">
    <property type="entry name" value="SBP"/>
</dbReference>
<dbReference type="Proteomes" id="UP001153328">
    <property type="component" value="Unassembled WGS sequence"/>
</dbReference>
<dbReference type="AlphaFoldDB" id="A0A9W4H3T7"/>
<gene>
    <name evidence="2" type="ORF">SBRY_40862</name>
</gene>
<evidence type="ECO:0000256" key="1">
    <source>
        <dbReference type="SAM" id="SignalP"/>
    </source>
</evidence>
<feature type="signal peptide" evidence="1">
    <location>
        <begin position="1"/>
        <end position="22"/>
    </location>
</feature>
<name>A0A9W4H3T7_9ACTN</name>
<sequence length="422" mass="45382">MGRTAARFLPLALATLLCGVSACGGSTGSSDTGADERTTIKIALWNYKTTPEFKALIDGFEAKYPQIHVEPVDILADDYSDKVTAMLAGGDATDVLTLKNVTDYARYATRGELRPLTGVVQGLIDKSAYGGLSDFEFNGRYFAVPYRQDFWVLFYNKKLVGNADLSHLTWSDFDALAKQLTTGSGASKTYGTYLHTWRSVVQAVASAQTGGNLLGGDYSWMKDQYDIALDVQKAGATLPFATATTQKVGYDAQFTTGKAAMVPMGTWWAAALLSEKAQGKNPVDWGMAPLPQITADGKATTFGSPTAFGVNMRSHNADAAEKFVEWAAGPEGAATVARIGIVPSYTDASITEAFFRVAGMPGDALTRRAMQPSTVRLELPVSVRSSDVDQILTEEHELVMTGEKSVDKGIKEMGRRVRSEAP</sequence>
<dbReference type="RefSeq" id="WP_205047767.1">
    <property type="nucleotide sequence ID" value="NZ_JADKYA010000141.1"/>
</dbReference>